<dbReference type="AlphaFoldDB" id="A0A939C0V7"/>
<name>A0A939C0V7_9ACTN</name>
<proteinExistence type="predicted"/>
<comment type="caution">
    <text evidence="2">The sequence shown here is derived from an EMBL/GenBank/DDBJ whole genome shotgun (WGS) entry which is preliminary data.</text>
</comment>
<dbReference type="EMBL" id="JAERWK010000005">
    <property type="protein sequence ID" value="MBM9466434.1"/>
    <property type="molecule type" value="Genomic_DNA"/>
</dbReference>
<dbReference type="SUPFAM" id="SSF50249">
    <property type="entry name" value="Nucleic acid-binding proteins"/>
    <property type="match status" value="1"/>
</dbReference>
<dbReference type="Proteomes" id="UP000663792">
    <property type="component" value="Unassembled WGS sequence"/>
</dbReference>
<dbReference type="Pfam" id="PF01796">
    <property type="entry name" value="OB_ChsH2_C"/>
    <property type="match status" value="1"/>
</dbReference>
<reference evidence="2" key="1">
    <citation type="submission" date="2021-01" db="EMBL/GenBank/DDBJ databases">
        <title>YIM 132084 draft genome.</title>
        <authorList>
            <person name="An D."/>
        </authorList>
    </citation>
    <scope>NUCLEOTIDE SEQUENCE</scope>
    <source>
        <strain evidence="2">YIM 132084</strain>
    </source>
</reference>
<dbReference type="RefSeq" id="WP_205259366.1">
    <property type="nucleotide sequence ID" value="NZ_JAERWK010000005.1"/>
</dbReference>
<organism evidence="2 3">
    <name type="scientific">Nakamurella leprariae</name>
    <dbReference type="NCBI Taxonomy" id="2803911"/>
    <lineage>
        <taxon>Bacteria</taxon>
        <taxon>Bacillati</taxon>
        <taxon>Actinomycetota</taxon>
        <taxon>Actinomycetes</taxon>
        <taxon>Nakamurellales</taxon>
        <taxon>Nakamurellaceae</taxon>
        <taxon>Nakamurella</taxon>
    </lineage>
</organism>
<feature type="domain" description="ChsH2 C-terminal OB-fold" evidence="1">
    <location>
        <begin position="51"/>
        <end position="110"/>
    </location>
</feature>
<protein>
    <submittedName>
        <fullName evidence="2">OB-fold domain-containing protein</fullName>
    </submittedName>
</protein>
<gene>
    <name evidence="2" type="ORF">JL106_03960</name>
</gene>
<accession>A0A939C0V7</accession>
<dbReference type="InterPro" id="IPR012340">
    <property type="entry name" value="NA-bd_OB-fold"/>
</dbReference>
<keyword evidence="3" id="KW-1185">Reference proteome</keyword>
<evidence type="ECO:0000259" key="1">
    <source>
        <dbReference type="Pfam" id="PF01796"/>
    </source>
</evidence>
<dbReference type="InterPro" id="IPR002878">
    <property type="entry name" value="ChsH2_C"/>
</dbReference>
<evidence type="ECO:0000313" key="2">
    <source>
        <dbReference type="EMBL" id="MBM9466434.1"/>
    </source>
</evidence>
<evidence type="ECO:0000313" key="3">
    <source>
        <dbReference type="Proteomes" id="UP000663792"/>
    </source>
</evidence>
<sequence>MPLFPVHRDPATAAFFDGTARGEFLLARDTTTGAWLAPQTDVDSRDELERVPAAGTGSVVSWAVVPGRGERTEPTVVAIVQLDEGPWWWTELVDVDPHGDLADLRVQAQFMPSGPGEHDEQVPVFAPVG</sequence>